<dbReference type="EMBL" id="JNBS01001679">
    <property type="protein sequence ID" value="OQS00978.1"/>
    <property type="molecule type" value="Genomic_DNA"/>
</dbReference>
<name>A0A1V9ZSI1_9STRA</name>
<protein>
    <recommendedName>
        <fullName evidence="4">t-SNARE coiled-coil homology domain-containing protein</fullName>
    </recommendedName>
</protein>
<dbReference type="OrthoDB" id="18679at2759"/>
<organism evidence="2 3">
    <name type="scientific">Thraustotheca clavata</name>
    <dbReference type="NCBI Taxonomy" id="74557"/>
    <lineage>
        <taxon>Eukaryota</taxon>
        <taxon>Sar</taxon>
        <taxon>Stramenopiles</taxon>
        <taxon>Oomycota</taxon>
        <taxon>Saprolegniomycetes</taxon>
        <taxon>Saprolegniales</taxon>
        <taxon>Achlyaceae</taxon>
        <taxon>Thraustotheca</taxon>
    </lineage>
</organism>
<comment type="caution">
    <text evidence="2">The sequence shown here is derived from an EMBL/GenBank/DDBJ whole genome shotgun (WGS) entry which is preliminary data.</text>
</comment>
<dbReference type="Gene3D" id="1.20.5.110">
    <property type="match status" value="1"/>
</dbReference>
<feature type="transmembrane region" description="Helical" evidence="1">
    <location>
        <begin position="87"/>
        <end position="107"/>
    </location>
</feature>
<keyword evidence="1" id="KW-0812">Transmembrane</keyword>
<dbReference type="SUPFAM" id="SSF58038">
    <property type="entry name" value="SNARE fusion complex"/>
    <property type="match status" value="1"/>
</dbReference>
<keyword evidence="3" id="KW-1185">Reference proteome</keyword>
<reference evidence="2 3" key="1">
    <citation type="journal article" date="2014" name="Genome Biol. Evol.">
        <title>The secreted proteins of Achlya hypogyna and Thraustotheca clavata identify the ancestral oomycete secretome and reveal gene acquisitions by horizontal gene transfer.</title>
        <authorList>
            <person name="Misner I."/>
            <person name="Blouin N."/>
            <person name="Leonard G."/>
            <person name="Richards T.A."/>
            <person name="Lane C.E."/>
        </authorList>
    </citation>
    <scope>NUCLEOTIDE SEQUENCE [LARGE SCALE GENOMIC DNA]</scope>
    <source>
        <strain evidence="2 3">ATCC 34112</strain>
    </source>
</reference>
<proteinExistence type="predicted"/>
<keyword evidence="1" id="KW-1133">Transmembrane helix</keyword>
<evidence type="ECO:0008006" key="4">
    <source>
        <dbReference type="Google" id="ProtNLM"/>
    </source>
</evidence>
<evidence type="ECO:0000256" key="1">
    <source>
        <dbReference type="SAM" id="Phobius"/>
    </source>
</evidence>
<sequence>MNASFNEMATPTVLTLEQQRQNQEGDLDEILAGAKRIKNHVKATKNEVDAQDVIIDNLGNNMVDANAEITAQTEVAKVVNKRKKQVCAYYIVIAILAAALILILTLIP</sequence>
<dbReference type="CDD" id="cd15841">
    <property type="entry name" value="SNARE_Qc"/>
    <property type="match status" value="1"/>
</dbReference>
<dbReference type="AlphaFoldDB" id="A0A1V9ZSI1"/>
<accession>A0A1V9ZSI1</accession>
<evidence type="ECO:0000313" key="2">
    <source>
        <dbReference type="EMBL" id="OQS00978.1"/>
    </source>
</evidence>
<evidence type="ECO:0000313" key="3">
    <source>
        <dbReference type="Proteomes" id="UP000243217"/>
    </source>
</evidence>
<dbReference type="Proteomes" id="UP000243217">
    <property type="component" value="Unassembled WGS sequence"/>
</dbReference>
<keyword evidence="1" id="KW-0472">Membrane</keyword>
<gene>
    <name evidence="2" type="ORF">THRCLA_21650</name>
</gene>